<accession>A0ABY0S1B7</accession>
<gene>
    <name evidence="1" type="ORF">SAMN04490208_4640</name>
</gene>
<proteinExistence type="predicted"/>
<evidence type="ECO:0000313" key="2">
    <source>
        <dbReference type="Proteomes" id="UP000181903"/>
    </source>
</evidence>
<keyword evidence="2" id="KW-1185">Reference proteome</keyword>
<evidence type="ECO:0008006" key="3">
    <source>
        <dbReference type="Google" id="ProtNLM"/>
    </source>
</evidence>
<dbReference type="Proteomes" id="UP000181903">
    <property type="component" value="Chromosome I"/>
</dbReference>
<dbReference type="GeneID" id="66764509"/>
<reference evidence="1 2" key="1">
    <citation type="submission" date="2016-10" db="EMBL/GenBank/DDBJ databases">
        <authorList>
            <person name="Varghese N."/>
            <person name="Submissions S."/>
        </authorList>
    </citation>
    <scope>NUCLEOTIDE SEQUENCE [LARGE SCALE GENOMIC DNA]</scope>
    <source>
        <strain evidence="1 2">BS2776</strain>
    </source>
</reference>
<sequence length="215" mass="24784">MEKASKKQKNNLPFFERPDLSPFLVHLTRRSQKPNKKSAFKNLISILKSGKINSSGPDGFIRGYKRATCFMDTPLSSLKYVLNERDTQIENPRYEPYGVVITKKFAFKKGCRPVMYLSPKEEKKIGISEHELWRVVKLSDVDGFGVNWIHEREWRCEGSFELPKGPIAVLVKSPKEAKKLRNMIERNPSEFRTNPQSIIPLSVLCQGLPYMAKRP</sequence>
<protein>
    <recommendedName>
        <fullName evidence="3">DUF2971 domain-containing protein</fullName>
    </recommendedName>
</protein>
<dbReference type="EMBL" id="LT629706">
    <property type="protein sequence ID" value="SDO70110.1"/>
    <property type="molecule type" value="Genomic_DNA"/>
</dbReference>
<evidence type="ECO:0000313" key="1">
    <source>
        <dbReference type="EMBL" id="SDO70110.1"/>
    </source>
</evidence>
<dbReference type="RefSeq" id="WP_141719123.1">
    <property type="nucleotide sequence ID" value="NZ_JYLI01000015.1"/>
</dbReference>
<name>A0ABY0S1B7_9PSED</name>
<organism evidence="1 2">
    <name type="scientific">Pseudomonas poae</name>
    <dbReference type="NCBI Taxonomy" id="200451"/>
    <lineage>
        <taxon>Bacteria</taxon>
        <taxon>Pseudomonadati</taxon>
        <taxon>Pseudomonadota</taxon>
        <taxon>Gammaproteobacteria</taxon>
        <taxon>Pseudomonadales</taxon>
        <taxon>Pseudomonadaceae</taxon>
        <taxon>Pseudomonas</taxon>
    </lineage>
</organism>